<dbReference type="PANTHER" id="PTHR43130">
    <property type="entry name" value="ARAC-FAMILY TRANSCRIPTIONAL REGULATOR"/>
    <property type="match status" value="1"/>
</dbReference>
<dbReference type="KEGG" id="paj:PAJ_3531"/>
<dbReference type="GO" id="GO:0003700">
    <property type="term" value="F:DNA-binding transcription factor activity"/>
    <property type="evidence" value="ECO:0007669"/>
    <property type="project" value="InterPro"/>
</dbReference>
<evidence type="ECO:0000256" key="3">
    <source>
        <dbReference type="ARBA" id="ARBA00023163"/>
    </source>
</evidence>
<dbReference type="InterPro" id="IPR018060">
    <property type="entry name" value="HTH_AraC"/>
</dbReference>
<dbReference type="InterPro" id="IPR029062">
    <property type="entry name" value="Class_I_gatase-like"/>
</dbReference>
<dbReference type="eggNOG" id="COG4977">
    <property type="taxonomic scope" value="Bacteria"/>
</dbReference>
<gene>
    <name evidence="5" type="primary">glxA</name>
    <name evidence="5" type="ordered locus">PAJ_3531</name>
</gene>
<name>A0A0H3L9P3_PANAA</name>
<dbReference type="Proteomes" id="UP000006690">
    <property type="component" value="Chromosome"/>
</dbReference>
<dbReference type="PANTHER" id="PTHR43130:SF11">
    <property type="entry name" value="TRANSCRIPTIONAL REGULATORY PROTEIN"/>
    <property type="match status" value="1"/>
</dbReference>
<dbReference type="SMART" id="SM00342">
    <property type="entry name" value="HTH_ARAC"/>
    <property type="match status" value="1"/>
</dbReference>
<evidence type="ECO:0000259" key="4">
    <source>
        <dbReference type="PROSITE" id="PS01124"/>
    </source>
</evidence>
<dbReference type="GO" id="GO:0043565">
    <property type="term" value="F:sequence-specific DNA binding"/>
    <property type="evidence" value="ECO:0007669"/>
    <property type="project" value="InterPro"/>
</dbReference>
<sequence>MRIAIVALEGSLSSAINGFCDTLWIARQVIASRPDYAERVASTLLETQIVSADGQPVRDAQGRWLHVDGDFAQAAQADIVLVGGMALGSDRFPLHAGAVTHAAQWIKKMHQQGATVGAACAGGLVLGEAGLLDRRRCTTTWWLFPTLRERYPHARPVWGKTLEQQDNIITTGGPLSWTALTLHLLQTMLGADITRQIADMTVADAQPLSQRLYAPPGFINTQHPLLMRAEEIIRYQNPGITAEQLASALHTSERTLHRKMKSLTGESPKTFITRVRIEGACIQLENPAVSIRKVAADCGYSDETSFRKAFSQMMEMTPLRYRQWIAARASSEIR</sequence>
<accession>A0A0H3L9P3</accession>
<dbReference type="InterPro" id="IPR018062">
    <property type="entry name" value="HTH_AraC-typ_CS"/>
</dbReference>
<dbReference type="InterPro" id="IPR009057">
    <property type="entry name" value="Homeodomain-like_sf"/>
</dbReference>
<dbReference type="EMBL" id="AP012032">
    <property type="protein sequence ID" value="BAK13610.1"/>
    <property type="molecule type" value="Genomic_DNA"/>
</dbReference>
<dbReference type="HOGENOM" id="CLU_000445_59_0_6"/>
<dbReference type="PROSITE" id="PS01124">
    <property type="entry name" value="HTH_ARAC_FAMILY_2"/>
    <property type="match status" value="1"/>
</dbReference>
<dbReference type="Gene3D" id="3.40.50.880">
    <property type="match status" value="1"/>
</dbReference>
<reference evidence="6" key="1">
    <citation type="journal article" date="2012" name="Appl. Microbiol. Biotechnol.">
        <title>The complete genome sequence of Pantoea ananatis AJ13355, an organism with great biotechnological potential.</title>
        <authorList>
            <person name="Hara Y."/>
            <person name="Kadotani N."/>
            <person name="Izui H."/>
            <person name="Katashkina J.I."/>
            <person name="Kuvaeva T.M."/>
            <person name="Andreeva I.G."/>
            <person name="Golubeva L.I."/>
            <person name="Malko D.B."/>
            <person name="Makeev V.J."/>
            <person name="Mashko S.V."/>
            <person name="Kozlov Y.I."/>
        </authorList>
    </citation>
    <scope>NUCLEOTIDE SEQUENCE [LARGE SCALE GENOMIC DNA]</scope>
    <source>
        <strain evidence="6">AJ13355</strain>
    </source>
</reference>
<proteinExistence type="predicted"/>
<dbReference type="OrthoDB" id="9803764at2"/>
<dbReference type="InterPro" id="IPR052158">
    <property type="entry name" value="INH-QAR"/>
</dbReference>
<evidence type="ECO:0000313" key="5">
    <source>
        <dbReference type="EMBL" id="BAK13610.1"/>
    </source>
</evidence>
<dbReference type="PROSITE" id="PS00041">
    <property type="entry name" value="HTH_ARAC_FAMILY_1"/>
    <property type="match status" value="1"/>
</dbReference>
<dbReference type="PATRIC" id="fig|553.3.peg.4066"/>
<dbReference type="Pfam" id="PF12833">
    <property type="entry name" value="HTH_18"/>
    <property type="match status" value="1"/>
</dbReference>
<dbReference type="InterPro" id="IPR002818">
    <property type="entry name" value="DJ-1/PfpI"/>
</dbReference>
<keyword evidence="1" id="KW-0805">Transcription regulation</keyword>
<dbReference type="RefSeq" id="WP_013024277.1">
    <property type="nucleotide sequence ID" value="NC_017531.2"/>
</dbReference>
<evidence type="ECO:0000256" key="2">
    <source>
        <dbReference type="ARBA" id="ARBA00023125"/>
    </source>
</evidence>
<keyword evidence="2" id="KW-0238">DNA-binding</keyword>
<evidence type="ECO:0000256" key="1">
    <source>
        <dbReference type="ARBA" id="ARBA00023015"/>
    </source>
</evidence>
<protein>
    <submittedName>
        <fullName evidence="5">HTH-type transcriptional regulator GlxA</fullName>
    </submittedName>
</protein>
<dbReference type="SUPFAM" id="SSF46689">
    <property type="entry name" value="Homeodomain-like"/>
    <property type="match status" value="1"/>
</dbReference>
<dbReference type="Pfam" id="PF01965">
    <property type="entry name" value="DJ-1_PfpI"/>
    <property type="match status" value="1"/>
</dbReference>
<organism evidence="5 6">
    <name type="scientific">Pantoea ananatis (strain AJ13355)</name>
    <dbReference type="NCBI Taxonomy" id="932677"/>
    <lineage>
        <taxon>Bacteria</taxon>
        <taxon>Pseudomonadati</taxon>
        <taxon>Pseudomonadota</taxon>
        <taxon>Gammaproteobacteria</taxon>
        <taxon>Enterobacterales</taxon>
        <taxon>Erwiniaceae</taxon>
        <taxon>Pantoea</taxon>
    </lineage>
</organism>
<keyword evidence="3" id="KW-0804">Transcription</keyword>
<dbReference type="Gene3D" id="1.10.10.60">
    <property type="entry name" value="Homeodomain-like"/>
    <property type="match status" value="1"/>
</dbReference>
<evidence type="ECO:0000313" key="6">
    <source>
        <dbReference type="Proteomes" id="UP000006690"/>
    </source>
</evidence>
<dbReference type="AlphaFoldDB" id="A0A0H3L9P3"/>
<feature type="domain" description="HTH araC/xylS-type" evidence="4">
    <location>
        <begin position="223"/>
        <end position="324"/>
    </location>
</feature>
<dbReference type="SUPFAM" id="SSF52317">
    <property type="entry name" value="Class I glutamine amidotransferase-like"/>
    <property type="match status" value="1"/>
</dbReference>